<dbReference type="STRING" id="469383.Cwoe_3003"/>
<organism evidence="2 3">
    <name type="scientific">Conexibacter woesei (strain DSM 14684 / CCUG 47730 / CIP 108061 / JCM 11494 / NBRC 100937 / ID131577)</name>
    <dbReference type="NCBI Taxonomy" id="469383"/>
    <lineage>
        <taxon>Bacteria</taxon>
        <taxon>Bacillati</taxon>
        <taxon>Actinomycetota</taxon>
        <taxon>Thermoleophilia</taxon>
        <taxon>Solirubrobacterales</taxon>
        <taxon>Conexibacteraceae</taxon>
        <taxon>Conexibacter</taxon>
    </lineage>
</organism>
<feature type="chain" id="PRO_5003043362" description="Lipoprotein" evidence="1">
    <location>
        <begin position="26"/>
        <end position="194"/>
    </location>
</feature>
<proteinExistence type="predicted"/>
<dbReference type="KEGG" id="cwo:Cwoe_3003"/>
<sequence length="194" mass="19968" precursor="true">MRSGLLAAAAVVLAASLAAAPTALAARPRAPRCPARGATVVTQTRAAVVFVDARTGAYRGCLRPHGRARRLATPDEIYSTVGAVTLAGRWVAFSFSHTPECKADCPPGVTGSGYVALVNLRDGRRYSANALSPAALALTVRGTLVYLLGDALHALDRAGDRVLDTGDIAPASVRASGTTVTWTNAGVAKSQTFP</sequence>
<protein>
    <recommendedName>
        <fullName evidence="4">Lipoprotein</fullName>
    </recommendedName>
</protein>
<dbReference type="RefSeq" id="WP_012934473.1">
    <property type="nucleotide sequence ID" value="NC_013739.1"/>
</dbReference>
<name>D3FC07_CONWI</name>
<evidence type="ECO:0000313" key="2">
    <source>
        <dbReference type="EMBL" id="ADB51422.1"/>
    </source>
</evidence>
<dbReference type="AlphaFoldDB" id="D3FC07"/>
<gene>
    <name evidence="2" type="ordered locus">Cwoe_3003</name>
</gene>
<dbReference type="HOGENOM" id="CLU_1400409_0_0_11"/>
<evidence type="ECO:0000256" key="1">
    <source>
        <dbReference type="SAM" id="SignalP"/>
    </source>
</evidence>
<evidence type="ECO:0000313" key="3">
    <source>
        <dbReference type="Proteomes" id="UP000008229"/>
    </source>
</evidence>
<feature type="signal peptide" evidence="1">
    <location>
        <begin position="1"/>
        <end position="25"/>
    </location>
</feature>
<evidence type="ECO:0008006" key="4">
    <source>
        <dbReference type="Google" id="ProtNLM"/>
    </source>
</evidence>
<keyword evidence="1" id="KW-0732">Signal</keyword>
<dbReference type="EMBL" id="CP001854">
    <property type="protein sequence ID" value="ADB51422.1"/>
    <property type="molecule type" value="Genomic_DNA"/>
</dbReference>
<reference evidence="3" key="2">
    <citation type="submission" date="2010-01" db="EMBL/GenBank/DDBJ databases">
        <title>The complete genome of Conexibacter woesei DSM 14684.</title>
        <authorList>
            <consortium name="US DOE Joint Genome Institute (JGI-PGF)"/>
            <person name="Lucas S."/>
            <person name="Copeland A."/>
            <person name="Lapidus A."/>
            <person name="Glavina del Rio T."/>
            <person name="Dalin E."/>
            <person name="Tice H."/>
            <person name="Bruce D."/>
            <person name="Goodwin L."/>
            <person name="Pitluck S."/>
            <person name="Kyrpides N."/>
            <person name="Mavromatis K."/>
            <person name="Ivanova N."/>
            <person name="Mikhailova N."/>
            <person name="Chertkov O."/>
            <person name="Brettin T."/>
            <person name="Detter J.C."/>
            <person name="Han C."/>
            <person name="Larimer F."/>
            <person name="Land M."/>
            <person name="Hauser L."/>
            <person name="Markowitz V."/>
            <person name="Cheng J.-F."/>
            <person name="Hugenholtz P."/>
            <person name="Woyke T."/>
            <person name="Wu D."/>
            <person name="Pukall R."/>
            <person name="Steenblock K."/>
            <person name="Schneider S."/>
            <person name="Klenk H.-P."/>
            <person name="Eisen J.A."/>
        </authorList>
    </citation>
    <scope>NUCLEOTIDE SEQUENCE [LARGE SCALE GENOMIC DNA]</scope>
    <source>
        <strain evidence="3">DSM 14684 / CIP 108061 / JCM 11494 / NBRC 100937 / ID131577</strain>
    </source>
</reference>
<keyword evidence="3" id="KW-1185">Reference proteome</keyword>
<reference evidence="2 3" key="1">
    <citation type="journal article" date="2010" name="Stand. Genomic Sci.">
        <title>Complete genome sequence of Conexibacter woesei type strain (ID131577).</title>
        <authorList>
            <person name="Pukall R."/>
            <person name="Lapidus A."/>
            <person name="Glavina Del Rio T."/>
            <person name="Copeland A."/>
            <person name="Tice H."/>
            <person name="Cheng J.-F."/>
            <person name="Lucas S."/>
            <person name="Chen F."/>
            <person name="Nolan M."/>
            <person name="Bruce D."/>
            <person name="Goodwin L."/>
            <person name="Pitluck S."/>
            <person name="Mavromatis K."/>
            <person name="Ivanova N."/>
            <person name="Ovchinnikova G."/>
            <person name="Pati A."/>
            <person name="Chen A."/>
            <person name="Palaniappan K."/>
            <person name="Land M."/>
            <person name="Hauser L."/>
            <person name="Chang Y.-J."/>
            <person name="Jeffries C.D."/>
            <person name="Chain P."/>
            <person name="Meincke L."/>
            <person name="Sims D."/>
            <person name="Brettin T."/>
            <person name="Detter J.C."/>
            <person name="Rohde M."/>
            <person name="Goeker M."/>
            <person name="Bristow J."/>
            <person name="Eisen J.A."/>
            <person name="Markowitz V."/>
            <person name="Kyrpides N.C."/>
            <person name="Klenk H.-P."/>
            <person name="Hugenholtz P."/>
        </authorList>
    </citation>
    <scope>NUCLEOTIDE SEQUENCE [LARGE SCALE GENOMIC DNA]</scope>
    <source>
        <strain evidence="3">DSM 14684 / CIP 108061 / JCM 11494 / NBRC 100937 / ID131577</strain>
    </source>
</reference>
<dbReference type="Proteomes" id="UP000008229">
    <property type="component" value="Chromosome"/>
</dbReference>
<accession>D3FC07</accession>